<gene>
    <name evidence="2" type="ORF">XBW1_1398</name>
</gene>
<accession>A0A0B6X5F4</accession>
<sequence length="131" mass="15498">MQDEPHFRVHEVTSENPEQLLDGLYIFHNPFAKNKLEIDTFDKLAQFSMDEYGLHQIDNYPLIVSRFHTNMLSSSIIPSIKTDAFLSYNPEYCRRELKKERSLLKPAKSESIRQKKKRTNKIAKASRRKNR</sequence>
<evidence type="ECO:0000313" key="2">
    <source>
        <dbReference type="EMBL" id="CDM88755.1"/>
    </source>
</evidence>
<proteinExistence type="predicted"/>
<dbReference type="AlphaFoldDB" id="A0A0B6X5F4"/>
<dbReference type="Proteomes" id="UP000032930">
    <property type="component" value="Chromosome"/>
</dbReference>
<feature type="region of interest" description="Disordered" evidence="1">
    <location>
        <begin position="104"/>
        <end position="131"/>
    </location>
</feature>
<name>A0A0B6X5F4_XENBV</name>
<reference evidence="2" key="1">
    <citation type="submission" date="2014-02" db="EMBL/GenBank/DDBJ databases">
        <authorList>
            <person name="Genoscope - CEA"/>
        </authorList>
    </citation>
    <scope>NUCLEOTIDE SEQUENCE [LARGE SCALE GENOMIC DNA]</scope>
    <source>
        <strain evidence="2">CS03</strain>
    </source>
</reference>
<feature type="compositionally biased region" description="Basic and acidic residues" evidence="1">
    <location>
        <begin position="104"/>
        <end position="113"/>
    </location>
</feature>
<dbReference type="KEGG" id="xbv:XBW1_1398"/>
<feature type="compositionally biased region" description="Basic residues" evidence="1">
    <location>
        <begin position="114"/>
        <end position="131"/>
    </location>
</feature>
<evidence type="ECO:0000256" key="1">
    <source>
        <dbReference type="SAM" id="MobiDB-lite"/>
    </source>
</evidence>
<organism evidence="2">
    <name type="scientific">Xenorhabdus bovienii</name>
    <name type="common">Xenorhabdus nematophila subsp. bovienii</name>
    <dbReference type="NCBI Taxonomy" id="40576"/>
    <lineage>
        <taxon>Bacteria</taxon>
        <taxon>Pseudomonadati</taxon>
        <taxon>Pseudomonadota</taxon>
        <taxon>Gammaproteobacteria</taxon>
        <taxon>Enterobacterales</taxon>
        <taxon>Morganellaceae</taxon>
        <taxon>Xenorhabdus</taxon>
    </lineage>
</organism>
<protein>
    <submittedName>
        <fullName evidence="2">Uncharacterized protein</fullName>
    </submittedName>
</protein>
<dbReference type="EMBL" id="FO818637">
    <property type="protein sequence ID" value="CDM88755.1"/>
    <property type="molecule type" value="Genomic_DNA"/>
</dbReference>